<dbReference type="EMBL" id="KX349237">
    <property type="protein sequence ID" value="AOO00062.1"/>
    <property type="molecule type" value="Genomic_DNA"/>
</dbReference>
<evidence type="ECO:0000313" key="40">
    <source>
        <dbReference type="EMBL" id="AOO06692.1"/>
    </source>
</evidence>
<dbReference type="EMBL" id="KX349268">
    <property type="protein sequence ID" value="AOO06692.1"/>
    <property type="molecule type" value="Genomic_DNA"/>
</dbReference>
<dbReference type="EMBL" id="KX349235">
    <property type="protein sequence ID" value="AON99634.1"/>
    <property type="molecule type" value="Genomic_DNA"/>
</dbReference>
<accession>A0A1D7R980</accession>
<evidence type="ECO:0000313" key="22">
    <source>
        <dbReference type="EMBL" id="AOO02842.1"/>
    </source>
</evidence>
<dbReference type="Proteomes" id="UP000219987">
    <property type="component" value="Segment"/>
</dbReference>
<dbReference type="Proteomes" id="UP000220587">
    <property type="component" value="Segment"/>
</dbReference>
<dbReference type="Proteomes" id="UP000229411">
    <property type="component" value="Segment"/>
</dbReference>
<evidence type="ECO:0000313" key="5">
    <source>
        <dbReference type="EMBL" id="AON98991.1"/>
    </source>
</evidence>
<sequence>MPRNMITKDEMEVRILKLKNELYDGSWTARDDDWHDGAHTMLNRVLNILQEYRV</sequence>
<dbReference type="Proteomes" id="UP000220729">
    <property type="component" value="Segment"/>
</dbReference>
<evidence type="ECO:0000313" key="17">
    <source>
        <dbReference type="EMBL" id="AOO01773.1"/>
    </source>
</evidence>
<dbReference type="EMBL" id="KX349266">
    <property type="protein sequence ID" value="AOO06264.1"/>
    <property type="molecule type" value="Genomic_DNA"/>
</dbReference>
<dbReference type="EMBL" id="KX349238">
    <property type="protein sequence ID" value="AOO00276.1"/>
    <property type="molecule type" value="Genomic_DNA"/>
</dbReference>
<evidence type="ECO:0000313" key="30">
    <source>
        <dbReference type="EMBL" id="AOO04554.1"/>
    </source>
</evidence>
<protein>
    <submittedName>
        <fullName evidence="2">Uncharacterized protein</fullName>
    </submittedName>
</protein>
<dbReference type="EMBL" id="KX349247">
    <property type="protein sequence ID" value="AOO02201.1"/>
    <property type="molecule type" value="Genomic_DNA"/>
</dbReference>
<evidence type="ECO:0000313" key="2">
    <source>
        <dbReference type="EMBL" id="AON97917.1"/>
    </source>
</evidence>
<evidence type="ECO:0000313" key="41">
    <source>
        <dbReference type="EMBL" id="AOO06906.1"/>
    </source>
</evidence>
<dbReference type="EMBL" id="KX349232">
    <property type="protein sequence ID" value="AON98991.1"/>
    <property type="molecule type" value="Genomic_DNA"/>
</dbReference>
<dbReference type="EMBL" id="KX349236">
    <property type="protein sequence ID" value="AON99847.1"/>
    <property type="molecule type" value="Genomic_DNA"/>
</dbReference>
<dbReference type="EMBL" id="KX349256">
    <property type="protein sequence ID" value="AOO04126.1"/>
    <property type="molecule type" value="Genomic_DNA"/>
</dbReference>
<dbReference type="Proteomes" id="UP000219918">
    <property type="component" value="Segment"/>
</dbReference>
<evidence type="ECO:0000313" key="12">
    <source>
        <dbReference type="EMBL" id="AOO00703.1"/>
    </source>
</evidence>
<dbReference type="EMBL" id="KX349281">
    <property type="protein sequence ID" value="AOO09481.1"/>
    <property type="molecule type" value="Genomic_DNA"/>
</dbReference>
<dbReference type="Proteomes" id="UP000220874">
    <property type="component" value="Segment"/>
</dbReference>
<dbReference type="EMBL" id="KX349270">
    <property type="protein sequence ID" value="AOO07120.1"/>
    <property type="molecule type" value="Genomic_DNA"/>
</dbReference>
<evidence type="ECO:0000313" key="24">
    <source>
        <dbReference type="EMBL" id="AOO03270.1"/>
    </source>
</evidence>
<evidence type="ECO:0000313" key="16">
    <source>
        <dbReference type="EMBL" id="AOO01559.1"/>
    </source>
</evidence>
<dbReference type="Proteomes" id="UP000220431">
    <property type="component" value="Genome"/>
</dbReference>
<dbReference type="EMBL" id="KX349242">
    <property type="protein sequence ID" value="AOO01131.1"/>
    <property type="molecule type" value="Genomic_DNA"/>
</dbReference>
<dbReference type="EMBL" id="KX349246">
    <property type="protein sequence ID" value="AOO01987.1"/>
    <property type="molecule type" value="Genomic_DNA"/>
</dbReference>
<evidence type="ECO:0000313" key="47">
    <source>
        <dbReference type="EMBL" id="AOO09052.1"/>
    </source>
</evidence>
<dbReference type="EMBL" id="KX349230">
    <property type="protein sequence ID" value="AON98561.1"/>
    <property type="molecule type" value="Genomic_DNA"/>
</dbReference>
<evidence type="ECO:0000313" key="9">
    <source>
        <dbReference type="EMBL" id="AOO00062.1"/>
    </source>
</evidence>
<evidence type="ECO:0000313" key="42">
    <source>
        <dbReference type="EMBL" id="AOO07120.1"/>
    </source>
</evidence>
<dbReference type="EMBL" id="KX349260">
    <property type="protein sequence ID" value="AOO04981.1"/>
    <property type="molecule type" value="Genomic_DNA"/>
</dbReference>
<dbReference type="Proteomes" id="UP000220455">
    <property type="component" value="Segment"/>
</dbReference>
<dbReference type="Proteomes" id="UP000220036">
    <property type="component" value="Segment"/>
</dbReference>
<dbReference type="EMBL" id="KX349279">
    <property type="protein sequence ID" value="AOO09052.1"/>
    <property type="molecule type" value="Genomic_DNA"/>
</dbReference>
<dbReference type="EMBL" id="KX349240">
    <property type="protein sequence ID" value="AOO00703.1"/>
    <property type="molecule type" value="Genomic_DNA"/>
</dbReference>
<gene>
    <name evidence="1" type="ORF">Fa020709_190</name>
    <name evidence="2" type="ORF">Fa100709_190</name>
    <name evidence="3" type="ORF">Fa240709_190</name>
    <name evidence="4" type="ORF">LIS021013_191</name>
    <name evidence="5" type="ORF">LIS091010_190</name>
    <name evidence="6" type="ORF">LIS111010_190</name>
    <name evidence="7" type="ORF">LIS141013_190</name>
    <name evidence="8" type="ORF">NJ_05_1013_189</name>
    <name evidence="9" type="ORF">Np010709_190</name>
    <name evidence="10" type="ORF">Np011112_190</name>
    <name evidence="11" type="ORF">Np030709_190</name>
    <name evidence="12" type="ORF">Np031112_189</name>
    <name evidence="13" type="ORF">Np041112_190</name>
    <name evidence="14" type="ORF">Np060912_190</name>
    <name evidence="15" type="ORF">Np111112_191</name>
    <name evidence="16" type="ORF">Np120912_190</name>
    <name evidence="17" type="ORF">Np140912_190</name>
    <name evidence="18" type="ORF">Np150709_190</name>
    <name evidence="19" type="ORF">Np151112_190</name>
    <name evidence="20" type="ORF">Np191112_189</name>
    <name evidence="21" type="ORF">Np200912_190</name>
    <name evidence="22" type="ORF">Np231112_190</name>
    <name evidence="23" type="ORF">Np241112_190</name>
    <name evidence="24" type="ORF">Np311112_190</name>
    <name evidence="25" type="ORF">Np330912_190</name>
    <name evidence="26" type="ORF">Np361112_190</name>
    <name evidence="27" type="ORF">RW010709_190</name>
    <name evidence="28" type="ORF">RW020113_190</name>
    <name evidence="29" type="ORF">RW020709_190</name>
    <name evidence="30" type="ORF">RW030709_190</name>
    <name evidence="31" type="ORF">RW081112_189</name>
    <name evidence="32" type="ORF">RW110905_190</name>
    <name evidence="33" type="ORF">RW120113_190</name>
    <name evidence="34" type="ORF">RW120709_190</name>
    <name evidence="35" type="ORF">RW141112_190</name>
    <name evidence="36" type="ORF">RW160905_190</name>
    <name evidence="37" type="ORF">RW170113_190</name>
    <name evidence="38" type="ORF">RW260905_189</name>
    <name evidence="39" type="ORF">RW291112_190</name>
    <name evidence="40" type="ORF">RW300905_190</name>
    <name evidence="41" type="ORF">RW340905_190</name>
    <name evidence="42" type="ORF">RW401112_190</name>
    <name evidence="43" type="ORF">Sn250709_190</name>
    <name evidence="44" type="ORF">W1010709_190</name>
    <name evidence="45" type="ORF">W1010910_191</name>
    <name evidence="46" type="ORF">W1090709_190</name>
    <name evidence="47" type="ORF">W1160709_190</name>
    <name evidence="48" type="ORF">W2130910_190</name>
    <name evidence="49" type="ORF">W2140910_190</name>
    <name evidence="50" type="ORF">W2320910_191</name>
</gene>
<dbReference type="Proteomes" id="UP000220301">
    <property type="component" value="Segment"/>
</dbReference>
<evidence type="ECO:0000313" key="3">
    <source>
        <dbReference type="EMBL" id="AON98131.1"/>
    </source>
</evidence>
<evidence type="ECO:0000313" key="32">
    <source>
        <dbReference type="EMBL" id="AOO04981.1"/>
    </source>
</evidence>
<evidence type="ECO:0000313" key="10">
    <source>
        <dbReference type="EMBL" id="AOO00276.1"/>
    </source>
</evidence>
<dbReference type="Proteomes" id="UP000219740">
    <property type="component" value="Genome"/>
</dbReference>
<dbReference type="Proteomes" id="UP000220960">
    <property type="component" value="Segment"/>
</dbReference>
<dbReference type="EMBL" id="KX349254">
    <property type="protein sequence ID" value="AOO03698.1"/>
    <property type="molecule type" value="Genomic_DNA"/>
</dbReference>
<evidence type="ECO:0000313" key="18">
    <source>
        <dbReference type="EMBL" id="AOO01987.1"/>
    </source>
</evidence>
<dbReference type="Proteomes" id="UP000220999">
    <property type="component" value="Segment"/>
</dbReference>
<dbReference type="EMBL" id="KX349272">
    <property type="protein sequence ID" value="AOO07548.1"/>
    <property type="molecule type" value="Genomic_DNA"/>
</dbReference>
<dbReference type="EMBL" id="KX349261">
    <property type="protein sequence ID" value="AOO05195.1"/>
    <property type="molecule type" value="Genomic_DNA"/>
</dbReference>
<dbReference type="EMBL" id="KX349248">
    <property type="protein sequence ID" value="AOO02414.1"/>
    <property type="molecule type" value="Genomic_DNA"/>
</dbReference>
<dbReference type="Proteomes" id="UP000220738">
    <property type="component" value="Segment"/>
</dbReference>
<evidence type="ECO:0000313" key="26">
    <source>
        <dbReference type="EMBL" id="AOO03698.1"/>
    </source>
</evidence>
<evidence type="ECO:0000313" key="6">
    <source>
        <dbReference type="EMBL" id="AON99205.1"/>
    </source>
</evidence>
<evidence type="ECO:0000313" key="13">
    <source>
        <dbReference type="EMBL" id="AOO00917.1"/>
    </source>
</evidence>
<dbReference type="Proteomes" id="UP000220878">
    <property type="component" value="Genome"/>
</dbReference>
<name>A0A1D7R980_9CAUD</name>
<dbReference type="EMBL" id="KX349239">
    <property type="protein sequence ID" value="AOO00490.1"/>
    <property type="molecule type" value="Genomic_DNA"/>
</dbReference>
<evidence type="ECO:0000313" key="50">
    <source>
        <dbReference type="EMBL" id="AOO09910.1"/>
    </source>
</evidence>
<dbReference type="EMBL" id="KX349253">
    <property type="protein sequence ID" value="AOO03484.1"/>
    <property type="molecule type" value="Genomic_DNA"/>
</dbReference>
<dbReference type="EMBL" id="KX349257">
    <property type="protein sequence ID" value="AOO04340.1"/>
    <property type="molecule type" value="Genomic_DNA"/>
</dbReference>
<evidence type="ECO:0000313" key="20">
    <source>
        <dbReference type="EMBL" id="AOO02414.1"/>
    </source>
</evidence>
<dbReference type="EMBL" id="KX349233">
    <property type="protein sequence ID" value="AON99205.1"/>
    <property type="molecule type" value="Genomic_DNA"/>
</dbReference>
<evidence type="ECO:0000313" key="14">
    <source>
        <dbReference type="EMBL" id="AOO01131.1"/>
    </source>
</evidence>
<dbReference type="Proteomes" id="UP000220787">
    <property type="component" value="Segment"/>
</dbReference>
<evidence type="ECO:0000313" key="37">
    <source>
        <dbReference type="EMBL" id="AOO06051.1"/>
    </source>
</evidence>
<evidence type="ECO:0000313" key="53">
    <source>
        <dbReference type="Proteomes" id="UP000220874"/>
    </source>
</evidence>
<dbReference type="Proteomes" id="UP000220457">
    <property type="component" value="Segment"/>
</dbReference>
<dbReference type="EMBL" id="KX349283">
    <property type="protein sequence ID" value="AOO09910.1"/>
    <property type="molecule type" value="Genomic_DNA"/>
</dbReference>
<evidence type="ECO:0000313" key="49">
    <source>
        <dbReference type="EMBL" id="AOO09695.1"/>
    </source>
</evidence>
<evidence type="ECO:0000313" key="48">
    <source>
        <dbReference type="EMBL" id="AOO09481.1"/>
    </source>
</evidence>
<evidence type="ECO:0000313" key="34">
    <source>
        <dbReference type="EMBL" id="AOO05409.1"/>
    </source>
</evidence>
<evidence type="ECO:0000313" key="25">
    <source>
        <dbReference type="EMBL" id="AOO03484.1"/>
    </source>
</evidence>
<dbReference type="EMBL" id="KX349259">
    <property type="protein sequence ID" value="AOO04767.1"/>
    <property type="molecule type" value="Genomic_DNA"/>
</dbReference>
<dbReference type="Proteomes" id="UP000219940">
    <property type="component" value="Segment"/>
</dbReference>
<evidence type="ECO:0000313" key="8">
    <source>
        <dbReference type="EMBL" id="AON99847.1"/>
    </source>
</evidence>
<dbReference type="EMBL" id="KX349250">
    <property type="protein sequence ID" value="AOO02842.1"/>
    <property type="molecule type" value="Genomic_DNA"/>
</dbReference>
<dbReference type="Proteomes" id="UP000220326">
    <property type="component" value="Segment"/>
</dbReference>
<dbReference type="Proteomes" id="UP000219866">
    <property type="component" value="Segment"/>
</dbReference>
<evidence type="ECO:0000313" key="28">
    <source>
        <dbReference type="EMBL" id="AOO04126.1"/>
    </source>
</evidence>
<dbReference type="EMBL" id="KX349249">
    <property type="protein sequence ID" value="AOO02628.1"/>
    <property type="molecule type" value="Genomic_DNA"/>
</dbReference>
<dbReference type="Proteomes" id="UP000219823">
    <property type="component" value="Segment"/>
</dbReference>
<dbReference type="Proteomes" id="UP000220062">
    <property type="component" value="Segment"/>
</dbReference>
<organism evidence="2 53">
    <name type="scientific">Synechococcus phage S-RIM2</name>
    <dbReference type="NCBI Taxonomy" id="687800"/>
    <lineage>
        <taxon>Viruses</taxon>
        <taxon>Duplodnaviria</taxon>
        <taxon>Heunggongvirae</taxon>
        <taxon>Uroviricota</taxon>
        <taxon>Caudoviricetes</taxon>
        <taxon>Pantevenvirales</taxon>
        <taxon>Kyanoviridae</taxon>
        <taxon>Nerrivikvirus</taxon>
        <taxon>Nerrivikvirus srim2</taxon>
    </lineage>
</organism>
<dbReference type="EMBL" id="KX349267">
    <property type="protein sequence ID" value="AOO06478.1"/>
    <property type="molecule type" value="Genomic_DNA"/>
</dbReference>
<dbReference type="Proteomes" id="UP000220257">
    <property type="component" value="Genome"/>
</dbReference>
<dbReference type="EMBL" id="KX349271">
    <property type="protein sequence ID" value="AOO07334.1"/>
    <property type="molecule type" value="Genomic_DNA"/>
</dbReference>
<evidence type="ECO:0000313" key="4">
    <source>
        <dbReference type="EMBL" id="AON98561.1"/>
    </source>
</evidence>
<dbReference type="Proteomes" id="UP000220815">
    <property type="component" value="Genome"/>
</dbReference>
<evidence type="ECO:0000313" key="38">
    <source>
        <dbReference type="EMBL" id="AOO06264.1"/>
    </source>
</evidence>
<dbReference type="Proteomes" id="UP000219847">
    <property type="component" value="Segment"/>
</dbReference>
<dbReference type="EMBL" id="KX349252">
    <property type="protein sequence ID" value="AOO03270.1"/>
    <property type="molecule type" value="Genomic_DNA"/>
</dbReference>
<dbReference type="Proteomes" id="UP000220101">
    <property type="component" value="Segment"/>
</dbReference>
<evidence type="ECO:0000313" key="44">
    <source>
        <dbReference type="EMBL" id="AOO07548.1"/>
    </source>
</evidence>
<dbReference type="Proteomes" id="UP000219973">
    <property type="component" value="Segment"/>
</dbReference>
<evidence type="ECO:0000313" key="19">
    <source>
        <dbReference type="EMBL" id="AOO02201.1"/>
    </source>
</evidence>
<dbReference type="EMBL" id="KX349243">
    <property type="protein sequence ID" value="AOO01345.1"/>
    <property type="molecule type" value="Genomic_DNA"/>
</dbReference>
<dbReference type="Proteomes" id="UP000220420">
    <property type="component" value="Segment"/>
</dbReference>
<evidence type="ECO:0000313" key="7">
    <source>
        <dbReference type="EMBL" id="AON99634.1"/>
    </source>
</evidence>
<dbReference type="EMBL" id="KX349227">
    <property type="protein sequence ID" value="AON97917.1"/>
    <property type="molecule type" value="Genomic_DNA"/>
</dbReference>
<evidence type="ECO:0000313" key="31">
    <source>
        <dbReference type="EMBL" id="AOO04767.1"/>
    </source>
</evidence>
<dbReference type="Proteomes" id="UP000220375">
    <property type="component" value="Segment"/>
</dbReference>
<dbReference type="Proteomes" id="UP000220822">
    <property type="component" value="Genome"/>
</dbReference>
<dbReference type="EMBL" id="KX349255">
    <property type="protein sequence ID" value="AOO03912.1"/>
    <property type="molecule type" value="Genomic_DNA"/>
</dbReference>
<evidence type="ECO:0000313" key="27">
    <source>
        <dbReference type="EMBL" id="AOO03912.1"/>
    </source>
</evidence>
<evidence type="ECO:0000313" key="11">
    <source>
        <dbReference type="EMBL" id="AOO00490.1"/>
    </source>
</evidence>
<dbReference type="EMBL" id="KX349282">
    <property type="protein sequence ID" value="AOO09695.1"/>
    <property type="molecule type" value="Genomic_DNA"/>
</dbReference>
<evidence type="ECO:0000313" key="46">
    <source>
        <dbReference type="EMBL" id="AOO08408.1"/>
    </source>
</evidence>
<dbReference type="EMBL" id="KX349251">
    <property type="protein sequence ID" value="AOO03056.1"/>
    <property type="molecule type" value="Genomic_DNA"/>
</dbReference>
<dbReference type="Proteomes" id="UP000220899">
    <property type="component" value="Segment"/>
</dbReference>
<dbReference type="Proteomes" id="UP000220212">
    <property type="component" value="Segment"/>
</dbReference>
<dbReference type="Proteomes" id="UP000220813">
    <property type="component" value="Segment"/>
</dbReference>
<dbReference type="Proteomes" id="UP000219893">
    <property type="component" value="Segment"/>
</dbReference>
<dbReference type="Proteomes" id="UP000220656">
    <property type="component" value="Segment"/>
</dbReference>
<dbReference type="EMBL" id="KX349273">
    <property type="protein sequence ID" value="AOO07763.1"/>
    <property type="molecule type" value="Genomic_DNA"/>
</dbReference>
<dbReference type="Proteomes" id="UP000220171">
    <property type="component" value="Segment"/>
</dbReference>
<dbReference type="EMBL" id="KX349228">
    <property type="protein sequence ID" value="AON98131.1"/>
    <property type="molecule type" value="Genomic_DNA"/>
</dbReference>
<dbReference type="Proteomes" id="UP000220477">
    <property type="component" value="Segment"/>
</dbReference>
<dbReference type="Proteomes" id="UP000220280">
    <property type="component" value="Segment"/>
</dbReference>
<dbReference type="Proteomes" id="UP000220510">
    <property type="component" value="Genome"/>
</dbReference>
<dbReference type="EMBL" id="KX349262">
    <property type="protein sequence ID" value="AOO05409.1"/>
    <property type="molecule type" value="Genomic_DNA"/>
</dbReference>
<evidence type="ECO:0000313" key="33">
    <source>
        <dbReference type="EMBL" id="AOO05195.1"/>
    </source>
</evidence>
<dbReference type="EMBL" id="KX349265">
    <property type="protein sequence ID" value="AOO06051.1"/>
    <property type="molecule type" value="Genomic_DNA"/>
</dbReference>
<dbReference type="Proteomes" id="UP000220628">
    <property type="component" value="Segment"/>
</dbReference>
<dbReference type="EMBL" id="KX349264">
    <property type="protein sequence ID" value="AOO05837.1"/>
    <property type="molecule type" value="Genomic_DNA"/>
</dbReference>
<dbReference type="EMBL" id="KX349258">
    <property type="protein sequence ID" value="AOO04554.1"/>
    <property type="molecule type" value="Genomic_DNA"/>
</dbReference>
<evidence type="ECO:0000313" key="51">
    <source>
        <dbReference type="Proteomes" id="UP000219740"/>
    </source>
</evidence>
<dbReference type="Proteomes" id="UP000220084">
    <property type="component" value="Segment"/>
</dbReference>
<dbReference type="EMBL" id="KX349269">
    <property type="protein sequence ID" value="AOO06906.1"/>
    <property type="molecule type" value="Genomic_DNA"/>
</dbReference>
<dbReference type="Proteomes" id="UP000219978">
    <property type="component" value="Segment"/>
</dbReference>
<evidence type="ECO:0000313" key="29">
    <source>
        <dbReference type="EMBL" id="AOO04340.1"/>
    </source>
</evidence>
<dbReference type="Proteomes" id="UP000220556">
    <property type="component" value="Segment"/>
</dbReference>
<evidence type="ECO:0000313" key="35">
    <source>
        <dbReference type="EMBL" id="AOO05623.1"/>
    </source>
</evidence>
<dbReference type="Proteomes" id="UP000220862">
    <property type="component" value="Segment"/>
</dbReference>
<dbReference type="EMBL" id="KX349263">
    <property type="protein sequence ID" value="AOO05623.1"/>
    <property type="molecule type" value="Genomic_DNA"/>
</dbReference>
<evidence type="ECO:0000313" key="39">
    <source>
        <dbReference type="EMBL" id="AOO06478.1"/>
    </source>
</evidence>
<evidence type="ECO:0000313" key="43">
    <source>
        <dbReference type="EMBL" id="AOO07334.1"/>
    </source>
</evidence>
<evidence type="ECO:0000313" key="52">
    <source>
        <dbReference type="Proteomes" id="UP000219765"/>
    </source>
</evidence>
<dbReference type="EMBL" id="KX349226">
    <property type="protein sequence ID" value="AON97703.1"/>
    <property type="molecule type" value="Genomic_DNA"/>
</dbReference>
<dbReference type="Proteomes" id="UP000220495">
    <property type="component" value="Genome"/>
</dbReference>
<dbReference type="EMBL" id="KX349241">
    <property type="protein sequence ID" value="AOO00917.1"/>
    <property type="molecule type" value="Genomic_DNA"/>
</dbReference>
<dbReference type="Proteomes" id="UP000220287">
    <property type="component" value="Segment"/>
</dbReference>
<dbReference type="Proteomes" id="UP000220799">
    <property type="component" value="Segment"/>
</dbReference>
<proteinExistence type="predicted"/>
<dbReference type="EMBL" id="KX349276">
    <property type="protein sequence ID" value="AOO08408.1"/>
    <property type="molecule type" value="Genomic_DNA"/>
</dbReference>
<dbReference type="EMBL" id="KX349244">
    <property type="protein sequence ID" value="AOO01559.1"/>
    <property type="molecule type" value="Genomic_DNA"/>
</dbReference>
<evidence type="ECO:0000313" key="1">
    <source>
        <dbReference type="EMBL" id="AON97703.1"/>
    </source>
</evidence>
<reference evidence="51 52" key="1">
    <citation type="journal article" date="2016" name="Environ. Microbiol.">
        <title>Genomic diversification of marine cyanophages into stable ecotypes.</title>
        <authorList>
            <person name="Marston M.F."/>
            <person name="Martiny J.B."/>
        </authorList>
    </citation>
    <scope>NUCLEOTIDE SEQUENCE [LARGE SCALE GENOMIC DNA]</scope>
    <source>
        <strain evidence="1">Fa_02_0709</strain>
        <strain evidence="2">Fa_10_0709</strain>
        <strain evidence="3">Fa_24_0709</strain>
        <strain evidence="4">LIS_02_1013</strain>
        <strain evidence="5">LIS_09_1010</strain>
        <strain evidence="6">LIS_11_1010</strain>
        <strain evidence="7">LIS_14_1013</strain>
        <strain evidence="8">NJ_05_1013</strain>
        <strain evidence="9">Np_01_0709</strain>
        <strain evidence="10">Np_01_1112</strain>
        <strain evidence="11">Np_03_0709</strain>
        <strain evidence="12">Np_03_1112</strain>
        <strain evidence="13">Np_04_1112</strain>
        <strain evidence="14">Np_06_0912</strain>
        <strain evidence="15">Np_11_1112</strain>
        <strain evidence="16">Np_12_0912</strain>
        <strain evidence="17">Np_14_0912</strain>
        <strain evidence="18">Np_15_0709</strain>
        <strain evidence="19">Np_15_1112</strain>
        <strain evidence="20">Np_19_1112</strain>
        <strain evidence="21">Np_20_0912</strain>
        <strain evidence="22">Np_23_1112</strain>
        <strain evidence="23">Np_24_1112</strain>
        <strain evidence="24">Np_31_1112</strain>
        <strain evidence="25">Np_33_0912</strain>
        <strain evidence="26">Np_36_1112</strain>
        <strain evidence="27">RW_01_0709</strain>
        <strain evidence="28">RW_02_0113</strain>
        <strain evidence="29">RW_02_0709</strain>
        <strain evidence="30">RW_03_0709</strain>
        <strain evidence="31">RW_08_1112</strain>
        <strain evidence="32">RW_11_0905</strain>
        <strain evidence="33">RW_12_0113</strain>
        <strain evidence="34">RW_12_0709</strain>
        <strain evidence="35">RW_14_1112</strain>
        <strain evidence="36">RW_16_0905</strain>
        <strain evidence="37">RW_17_0113</strain>
        <strain evidence="38">RW_26_0905</strain>
        <strain evidence="39">RW_29_1112</strain>
        <strain evidence="40">RW_30_0905</strain>
        <strain evidence="41">RW_34_0905</strain>
        <strain evidence="42">RW_40_1112</strain>
        <strain evidence="43">Sn_25_0709</strain>
        <strain evidence="44">W1_01_0709</strain>
        <strain evidence="45">W1_01_0910</strain>
        <strain evidence="46">W1_09_0709</strain>
        <strain evidence="47">W1_16_0709</strain>
        <strain evidence="48">W2_13_0910</strain>
        <strain evidence="49">W2_14_0910</strain>
        <strain evidence="50">W2_32_0910</strain>
    </source>
</reference>
<dbReference type="Proteomes" id="UP000220975">
    <property type="component" value="Segment"/>
</dbReference>
<dbReference type="Proteomes" id="UP000220968">
    <property type="component" value="Segment"/>
</dbReference>
<dbReference type="EMBL" id="KX349245">
    <property type="protein sequence ID" value="AOO01773.1"/>
    <property type="molecule type" value="Genomic_DNA"/>
</dbReference>
<evidence type="ECO:0000313" key="23">
    <source>
        <dbReference type="EMBL" id="AOO03056.1"/>
    </source>
</evidence>
<evidence type="ECO:0000313" key="21">
    <source>
        <dbReference type="EMBL" id="AOO02628.1"/>
    </source>
</evidence>
<dbReference type="Proteomes" id="UP000219765">
    <property type="component" value="Segment"/>
</dbReference>
<evidence type="ECO:0000313" key="36">
    <source>
        <dbReference type="EMBL" id="AOO05837.1"/>
    </source>
</evidence>
<evidence type="ECO:0000313" key="45">
    <source>
        <dbReference type="EMBL" id="AOO07763.1"/>
    </source>
</evidence>
<evidence type="ECO:0000313" key="15">
    <source>
        <dbReference type="EMBL" id="AOO01345.1"/>
    </source>
</evidence>